<keyword evidence="1" id="KW-0812">Transmembrane</keyword>
<keyword evidence="1" id="KW-1133">Transmembrane helix</keyword>
<keyword evidence="3" id="KW-1185">Reference proteome</keyword>
<dbReference type="EMBL" id="JBELOE010000136">
    <property type="protein sequence ID" value="MER2491615.1"/>
    <property type="molecule type" value="Genomic_DNA"/>
</dbReference>
<dbReference type="Proteomes" id="UP001467690">
    <property type="component" value="Unassembled WGS sequence"/>
</dbReference>
<feature type="transmembrane region" description="Helical" evidence="1">
    <location>
        <begin position="48"/>
        <end position="64"/>
    </location>
</feature>
<proteinExistence type="predicted"/>
<evidence type="ECO:0000256" key="1">
    <source>
        <dbReference type="SAM" id="Phobius"/>
    </source>
</evidence>
<sequence>MARILHKDSEKIVVTAFPKCIACIALAFLIVFWIAAVAGEKQLKMQDYLIFNGVCLVVIAIQRRRKLVVDKHSKSAVLYTHFLWVKSEDWFSLKDIKSVDMVYGRGGRYARGGAVYLNVKDKQKAIIDSDICFGNAKRNIRLRDEIADWLKL</sequence>
<accession>A0ABV1RFV8</accession>
<organism evidence="2 3">
    <name type="scientific">Catenovulum sediminis</name>
    <dbReference type="NCBI Taxonomy" id="1740262"/>
    <lineage>
        <taxon>Bacteria</taxon>
        <taxon>Pseudomonadati</taxon>
        <taxon>Pseudomonadota</taxon>
        <taxon>Gammaproteobacteria</taxon>
        <taxon>Alteromonadales</taxon>
        <taxon>Alteromonadaceae</taxon>
        <taxon>Catenovulum</taxon>
    </lineage>
</organism>
<evidence type="ECO:0000313" key="3">
    <source>
        <dbReference type="Proteomes" id="UP001467690"/>
    </source>
</evidence>
<protein>
    <submittedName>
        <fullName evidence="2">Uncharacterized protein</fullName>
    </submittedName>
</protein>
<dbReference type="RefSeq" id="WP_350401210.1">
    <property type="nucleotide sequence ID" value="NZ_JBELOE010000136.1"/>
</dbReference>
<evidence type="ECO:0000313" key="2">
    <source>
        <dbReference type="EMBL" id="MER2491615.1"/>
    </source>
</evidence>
<keyword evidence="1" id="KW-0472">Membrane</keyword>
<reference evidence="2 3" key="1">
    <citation type="submission" date="2024-06" db="EMBL/GenBank/DDBJ databases">
        <authorList>
            <person name="Chen R.Y."/>
        </authorList>
    </citation>
    <scope>NUCLEOTIDE SEQUENCE [LARGE SCALE GENOMIC DNA]</scope>
    <source>
        <strain evidence="2 3">D2</strain>
    </source>
</reference>
<name>A0ABV1RFV8_9ALTE</name>
<feature type="transmembrane region" description="Helical" evidence="1">
    <location>
        <begin position="12"/>
        <end position="36"/>
    </location>
</feature>
<gene>
    <name evidence="2" type="ORF">ABS311_06945</name>
</gene>
<comment type="caution">
    <text evidence="2">The sequence shown here is derived from an EMBL/GenBank/DDBJ whole genome shotgun (WGS) entry which is preliminary data.</text>
</comment>